<dbReference type="Gene3D" id="3.10.180.10">
    <property type="entry name" value="2,3-Dihydroxybiphenyl 1,2-Dioxygenase, domain 1"/>
    <property type="match status" value="1"/>
</dbReference>
<protein>
    <submittedName>
        <fullName evidence="2">VOC family protein</fullName>
    </submittedName>
</protein>
<evidence type="ECO:0000259" key="1">
    <source>
        <dbReference type="PROSITE" id="PS51819"/>
    </source>
</evidence>
<dbReference type="RefSeq" id="WP_386764043.1">
    <property type="nucleotide sequence ID" value="NZ_JBHSTI010000008.1"/>
</dbReference>
<gene>
    <name evidence="2" type="ORF">ACFQGU_03850</name>
</gene>
<dbReference type="EMBL" id="JBHSTI010000008">
    <property type="protein sequence ID" value="MFC6236996.1"/>
    <property type="molecule type" value="Genomic_DNA"/>
</dbReference>
<dbReference type="InterPro" id="IPR037523">
    <property type="entry name" value="VOC_core"/>
</dbReference>
<comment type="caution">
    <text evidence="2">The sequence shown here is derived from an EMBL/GenBank/DDBJ whole genome shotgun (WGS) entry which is preliminary data.</text>
</comment>
<dbReference type="Proteomes" id="UP001596138">
    <property type="component" value="Unassembled WGS sequence"/>
</dbReference>
<name>A0ABW1SX66_9ACTN</name>
<sequence>MRILGLCFAGTATDSRDAMRGFLQEVLGLSTIDVPGIEADWFELPDGTAFAVASPGGMGETGRSIGFLVEDLDSALAELRAQGVETDAVSENAVSRYAHFVAPDGRLYELVDRR</sequence>
<dbReference type="PROSITE" id="PS51819">
    <property type="entry name" value="VOC"/>
    <property type="match status" value="1"/>
</dbReference>
<evidence type="ECO:0000313" key="3">
    <source>
        <dbReference type="Proteomes" id="UP001596138"/>
    </source>
</evidence>
<keyword evidence="3" id="KW-1185">Reference proteome</keyword>
<dbReference type="SUPFAM" id="SSF54593">
    <property type="entry name" value="Glyoxalase/Bleomycin resistance protein/Dihydroxybiphenyl dioxygenase"/>
    <property type="match status" value="1"/>
</dbReference>
<feature type="domain" description="VOC" evidence="1">
    <location>
        <begin position="5"/>
        <end position="113"/>
    </location>
</feature>
<dbReference type="InterPro" id="IPR029068">
    <property type="entry name" value="Glyas_Bleomycin-R_OHBP_Dase"/>
</dbReference>
<organism evidence="2 3">
    <name type="scientific">Longivirga aurantiaca</name>
    <dbReference type="NCBI Taxonomy" id="1837743"/>
    <lineage>
        <taxon>Bacteria</taxon>
        <taxon>Bacillati</taxon>
        <taxon>Actinomycetota</taxon>
        <taxon>Actinomycetes</taxon>
        <taxon>Sporichthyales</taxon>
        <taxon>Sporichthyaceae</taxon>
        <taxon>Longivirga</taxon>
    </lineage>
</organism>
<accession>A0ABW1SX66</accession>
<reference evidence="3" key="1">
    <citation type="journal article" date="2019" name="Int. J. Syst. Evol. Microbiol.">
        <title>The Global Catalogue of Microorganisms (GCM) 10K type strain sequencing project: providing services to taxonomists for standard genome sequencing and annotation.</title>
        <authorList>
            <consortium name="The Broad Institute Genomics Platform"/>
            <consortium name="The Broad Institute Genome Sequencing Center for Infectious Disease"/>
            <person name="Wu L."/>
            <person name="Ma J."/>
        </authorList>
    </citation>
    <scope>NUCLEOTIDE SEQUENCE [LARGE SCALE GENOMIC DNA]</scope>
    <source>
        <strain evidence="3">CGMCC 4.7317</strain>
    </source>
</reference>
<evidence type="ECO:0000313" key="2">
    <source>
        <dbReference type="EMBL" id="MFC6236996.1"/>
    </source>
</evidence>
<proteinExistence type="predicted"/>